<dbReference type="EMBL" id="JBHTBR010000007">
    <property type="protein sequence ID" value="MFC7292839.1"/>
    <property type="molecule type" value="Genomic_DNA"/>
</dbReference>
<dbReference type="Proteomes" id="UP001596492">
    <property type="component" value="Unassembled WGS sequence"/>
</dbReference>
<keyword evidence="2" id="KW-1185">Reference proteome</keyword>
<dbReference type="Pfam" id="PF04820">
    <property type="entry name" value="Trp_halogenase"/>
    <property type="match status" value="2"/>
</dbReference>
<dbReference type="InterPro" id="IPR036188">
    <property type="entry name" value="FAD/NAD-bd_sf"/>
</dbReference>
<sequence>MSTLIKINLLGNCHLTWYLALRLRTALSFSTHQIEVSPQNIDDNNIPPAFTLRPEMLRVLEEIDLTEQELFATCDANFLLGVQYRYSRNNISDFTNCFSKTGISANGTAFHHYWAKLKHANLAKPYWMYSLGAALSEKCKFYHPSDNPRSINSTFSYGYTVNALKFRNVLKKLCLSNGVTIKPNEATLDMPTWEINCSQSIPATGVNYQATSIQRTKTKPIATLTLNPDTIKNTAYTTCHEFVETHPLLPRDTNKSTPAVWTGKTIDLGGVLKKYSGFQSTNFTVIETACETFLSTLHSPLDKNDSLIRAFNNVVSDTIENTDLFLELHLLENQPPSQVPWEKKASPKLQRKIEQFRRRGRVVMYDNETYSDDDWITSMLSLGIIPETSSIGAQAAPTNALNAFYSKHYDRIQKQATAAPTLNEYLDHLLENSKAEQIT</sequence>
<proteinExistence type="predicted"/>
<organism evidence="1 2">
    <name type="scientific">Hirschia litorea</name>
    <dbReference type="NCBI Taxonomy" id="1199156"/>
    <lineage>
        <taxon>Bacteria</taxon>
        <taxon>Pseudomonadati</taxon>
        <taxon>Pseudomonadota</taxon>
        <taxon>Alphaproteobacteria</taxon>
        <taxon>Hyphomonadales</taxon>
        <taxon>Hyphomonadaceae</taxon>
        <taxon>Hirschia</taxon>
    </lineage>
</organism>
<accession>A0ABW2IPE9</accession>
<name>A0ABW2IPE9_9PROT</name>
<reference evidence="2" key="1">
    <citation type="journal article" date="2019" name="Int. J. Syst. Evol. Microbiol.">
        <title>The Global Catalogue of Microorganisms (GCM) 10K type strain sequencing project: providing services to taxonomists for standard genome sequencing and annotation.</title>
        <authorList>
            <consortium name="The Broad Institute Genomics Platform"/>
            <consortium name="The Broad Institute Genome Sequencing Center for Infectious Disease"/>
            <person name="Wu L."/>
            <person name="Ma J."/>
        </authorList>
    </citation>
    <scope>NUCLEOTIDE SEQUENCE [LARGE SCALE GENOMIC DNA]</scope>
    <source>
        <strain evidence="2">CCUG 51308</strain>
    </source>
</reference>
<protein>
    <submittedName>
        <fullName evidence="1">Tryptophan 7-halogenase</fullName>
    </submittedName>
</protein>
<evidence type="ECO:0000313" key="1">
    <source>
        <dbReference type="EMBL" id="MFC7292839.1"/>
    </source>
</evidence>
<dbReference type="InterPro" id="IPR006905">
    <property type="entry name" value="Flavin_halogenase"/>
</dbReference>
<dbReference type="RefSeq" id="WP_382168675.1">
    <property type="nucleotide sequence ID" value="NZ_JBHTBR010000007.1"/>
</dbReference>
<dbReference type="Gene3D" id="3.50.50.60">
    <property type="entry name" value="FAD/NAD(P)-binding domain"/>
    <property type="match status" value="2"/>
</dbReference>
<gene>
    <name evidence="1" type="ORF">ACFQS8_14505</name>
</gene>
<evidence type="ECO:0000313" key="2">
    <source>
        <dbReference type="Proteomes" id="UP001596492"/>
    </source>
</evidence>
<comment type="caution">
    <text evidence="1">The sequence shown here is derived from an EMBL/GenBank/DDBJ whole genome shotgun (WGS) entry which is preliminary data.</text>
</comment>